<evidence type="ECO:0000259" key="9">
    <source>
        <dbReference type="Pfam" id="PF03176"/>
    </source>
</evidence>
<feature type="transmembrane region" description="Helical" evidence="8">
    <location>
        <begin position="366"/>
        <end position="385"/>
    </location>
</feature>
<name>A0A7W7RKN6_9ACTN</name>
<dbReference type="SUPFAM" id="SSF82866">
    <property type="entry name" value="Multidrug efflux transporter AcrB transmembrane domain"/>
    <property type="match status" value="2"/>
</dbReference>
<dbReference type="Proteomes" id="UP000523007">
    <property type="component" value="Unassembled WGS sequence"/>
</dbReference>
<dbReference type="PANTHER" id="PTHR33406:SF11">
    <property type="entry name" value="MEMBRANE PROTEIN SCO6666-RELATED"/>
    <property type="match status" value="1"/>
</dbReference>
<feature type="transmembrane region" description="Helical" evidence="8">
    <location>
        <begin position="276"/>
        <end position="297"/>
    </location>
</feature>
<dbReference type="AlphaFoldDB" id="A0A7W7RKN6"/>
<gene>
    <name evidence="10" type="ORF">F4561_004516</name>
</gene>
<keyword evidence="11" id="KW-1185">Reference proteome</keyword>
<keyword evidence="4 8" id="KW-0812">Transmembrane</keyword>
<feature type="transmembrane region" description="Helical" evidence="8">
    <location>
        <begin position="183"/>
        <end position="207"/>
    </location>
</feature>
<feature type="transmembrane region" description="Helical" evidence="8">
    <location>
        <begin position="585"/>
        <end position="606"/>
    </location>
</feature>
<evidence type="ECO:0000256" key="6">
    <source>
        <dbReference type="ARBA" id="ARBA00023136"/>
    </source>
</evidence>
<reference evidence="10 11" key="1">
    <citation type="submission" date="2020-08" db="EMBL/GenBank/DDBJ databases">
        <title>Sequencing the genomes of 1000 actinobacteria strains.</title>
        <authorList>
            <person name="Klenk H.-P."/>
        </authorList>
    </citation>
    <scope>NUCLEOTIDE SEQUENCE [LARGE SCALE GENOMIC DNA]</scope>
    <source>
        <strain evidence="10 11">DSM 102030</strain>
    </source>
</reference>
<sequence length="785" mass="83842">MFDALGRLGHRGRWVVLVLTVAFVAFSLNWGSGIFGDLADGGFDDPRSESSRADSAARDHFSASGELIVAVRSPSMTVEDPGYKRSVRQMLGSVPEGMVAQTRHYWNSANPGDLVTLDRYGTYLLLSLHQGALDEEGAYEDLQEALRHPDLSVRLGGSPAVEHDLNAWTEKDLRRAELIAMPALLGMLLAVFGSVASAVLPLVLGMVSVLGSLTLLRALTLVTDVSVFAVNMVTMLGLGLAIDYSLLMVTRYREELLHRSPADALYTTVATAGRTVAFSALTVAGALCGLLLFPQMFLRSVGLGGVCVVLFALLSTLTLLPALLGLLGRRVESLSMPWRPRLAVPRHRRERPGPWRKGARMVMRHPLLAMLLVSVVLVLLTLPFFGARFGTVDARTLPPQAESRQVAEEIEYDPLGKSVAAVDVVVIGEPPEKAVQEYTGRLAELPGATTARVGDRAPDGGAVRISVQYDGDAMKQEARDLVREVRAEPAPEGANDVLVGGSTAAQMDLERSLADHLPGVVVAVLGITLVLLFAAFGSVLLPLKAVLMAALSLGASFGAIVWVFQEGNLAGLLGFTPTGTVEPTMLVLVLVVSFGLSTDYEVFLLSRARGEWLAGRDNVSAVTEGVHRTGGVITSAALLMCVVLLAFTTAGIAIVKLLGVGLLVAIVVDATLVRMVLVPATMRMLGGANWWLPRPLRRLHERIGFNEEEPVLTAPARSARGPAPHTPPRRPPERHPPTGRDDDEITQPPPSGPCRDHSRGAVHGVAPTDNGSGHPRGRVLSPGDR</sequence>
<organism evidence="10 11">
    <name type="scientific">Lipingzhangella halophila</name>
    <dbReference type="NCBI Taxonomy" id="1783352"/>
    <lineage>
        <taxon>Bacteria</taxon>
        <taxon>Bacillati</taxon>
        <taxon>Actinomycetota</taxon>
        <taxon>Actinomycetes</taxon>
        <taxon>Streptosporangiales</taxon>
        <taxon>Nocardiopsidaceae</taxon>
        <taxon>Lipingzhangella</taxon>
    </lineage>
</organism>
<dbReference type="InterPro" id="IPR004869">
    <property type="entry name" value="MMPL_dom"/>
</dbReference>
<evidence type="ECO:0000313" key="11">
    <source>
        <dbReference type="Proteomes" id="UP000523007"/>
    </source>
</evidence>
<feature type="transmembrane region" description="Helical" evidence="8">
    <location>
        <begin position="12"/>
        <end position="30"/>
    </location>
</feature>
<feature type="transmembrane region" description="Helical" evidence="8">
    <location>
        <begin position="546"/>
        <end position="565"/>
    </location>
</feature>
<comment type="caution">
    <text evidence="10">The sequence shown here is derived from an EMBL/GenBank/DDBJ whole genome shotgun (WGS) entry which is preliminary data.</text>
</comment>
<evidence type="ECO:0000313" key="10">
    <source>
        <dbReference type="EMBL" id="MBB4933696.1"/>
    </source>
</evidence>
<comment type="subcellular location">
    <subcellularLocation>
        <location evidence="1">Cell membrane</location>
        <topology evidence="1">Multi-pass membrane protein</topology>
    </subcellularLocation>
</comment>
<evidence type="ECO:0000256" key="3">
    <source>
        <dbReference type="ARBA" id="ARBA00022475"/>
    </source>
</evidence>
<keyword evidence="5 8" id="KW-1133">Transmembrane helix</keyword>
<keyword evidence="6 8" id="KW-0472">Membrane</keyword>
<feature type="transmembrane region" description="Helical" evidence="8">
    <location>
        <begin position="517"/>
        <end position="539"/>
    </location>
</feature>
<keyword evidence="3" id="KW-1003">Cell membrane</keyword>
<feature type="transmembrane region" description="Helical" evidence="8">
    <location>
        <begin position="637"/>
        <end position="666"/>
    </location>
</feature>
<feature type="domain" description="Membrane transport protein MMPL" evidence="9">
    <location>
        <begin position="55"/>
        <end position="367"/>
    </location>
</feature>
<dbReference type="Pfam" id="PF03176">
    <property type="entry name" value="MMPL"/>
    <property type="match status" value="2"/>
</dbReference>
<dbReference type="PANTHER" id="PTHR33406">
    <property type="entry name" value="MEMBRANE PROTEIN MJ1562-RELATED"/>
    <property type="match status" value="1"/>
</dbReference>
<feature type="transmembrane region" description="Helical" evidence="8">
    <location>
        <begin position="227"/>
        <end position="249"/>
    </location>
</feature>
<feature type="region of interest" description="Disordered" evidence="7">
    <location>
        <begin position="709"/>
        <end position="785"/>
    </location>
</feature>
<dbReference type="GO" id="GO:0005886">
    <property type="term" value="C:plasma membrane"/>
    <property type="evidence" value="ECO:0007669"/>
    <property type="project" value="UniProtKB-SubCell"/>
</dbReference>
<feature type="compositionally biased region" description="Basic and acidic residues" evidence="7">
    <location>
        <begin position="730"/>
        <end position="740"/>
    </location>
</feature>
<evidence type="ECO:0000256" key="1">
    <source>
        <dbReference type="ARBA" id="ARBA00004651"/>
    </source>
</evidence>
<evidence type="ECO:0000256" key="4">
    <source>
        <dbReference type="ARBA" id="ARBA00022692"/>
    </source>
</evidence>
<evidence type="ECO:0000256" key="7">
    <source>
        <dbReference type="SAM" id="MobiDB-lite"/>
    </source>
</evidence>
<protein>
    <submittedName>
        <fullName evidence="10">RND superfamily putative drug exporter</fullName>
    </submittedName>
</protein>
<dbReference type="RefSeq" id="WP_184581265.1">
    <property type="nucleotide sequence ID" value="NZ_JACHJT010000001.1"/>
</dbReference>
<accession>A0A7W7RKN6</accession>
<evidence type="ECO:0000256" key="8">
    <source>
        <dbReference type="SAM" id="Phobius"/>
    </source>
</evidence>
<dbReference type="Gene3D" id="1.20.1640.10">
    <property type="entry name" value="Multidrug efflux transporter AcrB transmembrane domain"/>
    <property type="match status" value="2"/>
</dbReference>
<feature type="domain" description="Membrane transport protein MMPL" evidence="9">
    <location>
        <begin position="456"/>
        <end position="701"/>
    </location>
</feature>
<dbReference type="InterPro" id="IPR050545">
    <property type="entry name" value="Mycobact_MmpL"/>
</dbReference>
<evidence type="ECO:0000256" key="2">
    <source>
        <dbReference type="ARBA" id="ARBA00010157"/>
    </source>
</evidence>
<feature type="transmembrane region" description="Helical" evidence="8">
    <location>
        <begin position="303"/>
        <end position="327"/>
    </location>
</feature>
<comment type="similarity">
    <text evidence="2">Belongs to the resistance-nodulation-cell division (RND) (TC 2.A.6) family. MmpL subfamily.</text>
</comment>
<dbReference type="EMBL" id="JACHJT010000001">
    <property type="protein sequence ID" value="MBB4933696.1"/>
    <property type="molecule type" value="Genomic_DNA"/>
</dbReference>
<proteinExistence type="inferred from homology"/>
<evidence type="ECO:0000256" key="5">
    <source>
        <dbReference type="ARBA" id="ARBA00022989"/>
    </source>
</evidence>